<dbReference type="Proteomes" id="UP000241808">
    <property type="component" value="Unassembled WGS sequence"/>
</dbReference>
<protein>
    <submittedName>
        <fullName evidence="2">Molybdate transport system substrate-binding protein</fullName>
    </submittedName>
</protein>
<gene>
    <name evidence="2" type="ORF">C8P69_1309</name>
</gene>
<dbReference type="Pfam" id="PF13531">
    <property type="entry name" value="SBP_bac_11"/>
    <property type="match status" value="1"/>
</dbReference>
<feature type="chain" id="PRO_5015749543" evidence="1">
    <location>
        <begin position="26"/>
        <end position="255"/>
    </location>
</feature>
<dbReference type="RefSeq" id="WP_108179701.1">
    <property type="nucleotide sequence ID" value="NZ_PZZL01000030.1"/>
</dbReference>
<evidence type="ECO:0000313" key="2">
    <source>
        <dbReference type="EMBL" id="PTM46467.1"/>
    </source>
</evidence>
<dbReference type="PANTHER" id="PTHR30632">
    <property type="entry name" value="MOLYBDATE-BINDING PERIPLASMIC PROTEIN"/>
    <property type="match status" value="1"/>
</dbReference>
<keyword evidence="1" id="KW-0732">Signal</keyword>
<dbReference type="AlphaFoldDB" id="A0A2T4YS45"/>
<reference evidence="2 3" key="1">
    <citation type="submission" date="2018-04" db="EMBL/GenBank/DDBJ databases">
        <title>Genomic Encyclopedia of Archaeal and Bacterial Type Strains, Phase II (KMG-II): from individual species to whole genera.</title>
        <authorList>
            <person name="Goeker M."/>
        </authorList>
    </citation>
    <scope>NUCLEOTIDE SEQUENCE [LARGE SCALE GENOMIC DNA]</scope>
    <source>
        <strain evidence="2 3">DSM 25521</strain>
    </source>
</reference>
<accession>A0A2T4YS45</accession>
<dbReference type="GO" id="GO:0030973">
    <property type="term" value="F:molybdate ion binding"/>
    <property type="evidence" value="ECO:0007669"/>
    <property type="project" value="TreeGrafter"/>
</dbReference>
<dbReference type="InterPro" id="IPR050682">
    <property type="entry name" value="ModA/WtpA"/>
</dbReference>
<organism evidence="2 3">
    <name type="scientific">Phreatobacter oligotrophus</name>
    <dbReference type="NCBI Taxonomy" id="1122261"/>
    <lineage>
        <taxon>Bacteria</taxon>
        <taxon>Pseudomonadati</taxon>
        <taxon>Pseudomonadota</taxon>
        <taxon>Alphaproteobacteria</taxon>
        <taxon>Hyphomicrobiales</taxon>
        <taxon>Phreatobacteraceae</taxon>
        <taxon>Phreatobacter</taxon>
    </lineage>
</organism>
<name>A0A2T4YS45_9HYPH</name>
<dbReference type="SUPFAM" id="SSF53850">
    <property type="entry name" value="Periplasmic binding protein-like II"/>
    <property type="match status" value="1"/>
</dbReference>
<dbReference type="EMBL" id="PZZL01000030">
    <property type="protein sequence ID" value="PTM46467.1"/>
    <property type="molecule type" value="Genomic_DNA"/>
</dbReference>
<dbReference type="Gene3D" id="3.40.190.10">
    <property type="entry name" value="Periplasmic binding protein-like II"/>
    <property type="match status" value="2"/>
</dbReference>
<comment type="caution">
    <text evidence="2">The sequence shown here is derived from an EMBL/GenBank/DDBJ whole genome shotgun (WGS) entry which is preliminary data.</text>
</comment>
<dbReference type="OrthoDB" id="7261414at2"/>
<evidence type="ECO:0000256" key="1">
    <source>
        <dbReference type="SAM" id="SignalP"/>
    </source>
</evidence>
<proteinExistence type="predicted"/>
<evidence type="ECO:0000313" key="3">
    <source>
        <dbReference type="Proteomes" id="UP000241808"/>
    </source>
</evidence>
<dbReference type="GO" id="GO:0015689">
    <property type="term" value="P:molybdate ion transport"/>
    <property type="evidence" value="ECO:0007669"/>
    <property type="project" value="TreeGrafter"/>
</dbReference>
<keyword evidence="3" id="KW-1185">Reference proteome</keyword>
<sequence>MARELPKRIVAVALALLAVVGSALAQEERPLRVIAANAVKGGLQELSELYQEQSGRRVEITWSGTEATTRRIAGGEAFDIVLIGSDAIGKLVEAGYLAADGQKPVARTGVAMAVRSGYAPPPIGNAEAIRSAVVAAPRLAYSAGPSGAYVEALLARLGVSDLVAPKLSRPLSGAEVARLVASGQVDLAFAQVSEFLGVPGIQYLGPLRENLQNYTTYVAAVPSRGHHGDAASFIRFITSQAASNAIRTMGMEQPR</sequence>
<dbReference type="PANTHER" id="PTHR30632:SF11">
    <property type="entry name" value="BLR4797 PROTEIN"/>
    <property type="match status" value="1"/>
</dbReference>
<feature type="signal peptide" evidence="1">
    <location>
        <begin position="1"/>
        <end position="25"/>
    </location>
</feature>